<feature type="transmembrane region" description="Helical" evidence="8">
    <location>
        <begin position="86"/>
        <end position="103"/>
    </location>
</feature>
<evidence type="ECO:0000313" key="10">
    <source>
        <dbReference type="EMBL" id="TWS04086.1"/>
    </source>
</evidence>
<evidence type="ECO:0000256" key="5">
    <source>
        <dbReference type="ARBA" id="ARBA00022967"/>
    </source>
</evidence>
<evidence type="ECO:0000256" key="1">
    <source>
        <dbReference type="ARBA" id="ARBA00004127"/>
    </source>
</evidence>
<dbReference type="PANTHER" id="PTHR30586:SF0">
    <property type="entry name" value="ION-TRANSLOCATING OXIDOREDUCTASE COMPLEX SUBUNIT E"/>
    <property type="match status" value="1"/>
</dbReference>
<reference evidence="10 12" key="2">
    <citation type="submission" date="2019-06" db="EMBL/GenBank/DDBJ databases">
        <title>Pseudomonas bimorpha sp. nov. isolated from bovine raw milk and skim milk concentrate.</title>
        <authorList>
            <person name="Hofmann K."/>
            <person name="Huptas C."/>
            <person name="Doll E."/>
            <person name="Scherer S."/>
            <person name="Wenning M."/>
        </authorList>
    </citation>
    <scope>NUCLEOTIDE SEQUENCE [LARGE SCALE GENOMIC DNA]</scope>
    <source>
        <strain evidence="10 12">DSM 17835</strain>
    </source>
</reference>
<feature type="transmembrane region" description="Helical" evidence="8">
    <location>
        <begin position="115"/>
        <end position="131"/>
    </location>
</feature>
<dbReference type="GO" id="GO:0005886">
    <property type="term" value="C:plasma membrane"/>
    <property type="evidence" value="ECO:0007669"/>
    <property type="project" value="TreeGrafter"/>
</dbReference>
<evidence type="ECO:0000256" key="6">
    <source>
        <dbReference type="ARBA" id="ARBA00022989"/>
    </source>
</evidence>
<feature type="transmembrane region" description="Helical" evidence="8">
    <location>
        <begin position="28"/>
        <end position="47"/>
    </location>
</feature>
<dbReference type="EMBL" id="LT629689">
    <property type="protein sequence ID" value="SDF59808.1"/>
    <property type="molecule type" value="Genomic_DNA"/>
</dbReference>
<organism evidence="10 12">
    <name type="scientific">Pseudomonas extremaustralis</name>
    <dbReference type="NCBI Taxonomy" id="359110"/>
    <lineage>
        <taxon>Bacteria</taxon>
        <taxon>Pseudomonadati</taxon>
        <taxon>Pseudomonadota</taxon>
        <taxon>Gammaproteobacteria</taxon>
        <taxon>Pseudomonadales</taxon>
        <taxon>Pseudomonadaceae</taxon>
        <taxon>Pseudomonas</taxon>
    </lineage>
</organism>
<dbReference type="PIRSF" id="PIRSF006102">
    <property type="entry name" value="NQR_DE"/>
    <property type="match status" value="1"/>
</dbReference>
<evidence type="ECO:0000313" key="11">
    <source>
        <dbReference type="Proteomes" id="UP000182858"/>
    </source>
</evidence>
<dbReference type="Proteomes" id="UP000317951">
    <property type="component" value="Unassembled WGS sequence"/>
</dbReference>
<sequence length="164" mass="17376">MRKPSGLVTSLMLAPLLGVTDTLPKALSFLGLSTLIVALYAGAMHVVRARLSPPMRLIASLMLAATLVASAQVLLTAFALSLCLQLGGYLALISVQCVVLEYSGFFDAGQHQGRLQLFGLFGASMLILGLLRDVTDITLVPAGFILLGLLLAGCQAWTQYLKSR</sequence>
<gene>
    <name evidence="10" type="ORF">FIV36_14135</name>
    <name evidence="9" type="ORF">SAMN05216591_3416</name>
</gene>
<dbReference type="GeneID" id="78554813"/>
<dbReference type="RefSeq" id="WP_010564145.1">
    <property type="nucleotide sequence ID" value="NZ_CP091043.1"/>
</dbReference>
<feature type="transmembrane region" description="Helical" evidence="8">
    <location>
        <begin position="59"/>
        <end position="80"/>
    </location>
</feature>
<dbReference type="PANTHER" id="PTHR30586">
    <property type="entry name" value="ELECTRON TRANSPORT COMPLEX PROTEIN RNFE"/>
    <property type="match status" value="1"/>
</dbReference>
<feature type="transmembrane region" description="Helical" evidence="8">
    <location>
        <begin position="137"/>
        <end position="158"/>
    </location>
</feature>
<evidence type="ECO:0000313" key="9">
    <source>
        <dbReference type="EMBL" id="SDF59808.1"/>
    </source>
</evidence>
<keyword evidence="11" id="KW-1185">Reference proteome</keyword>
<dbReference type="Proteomes" id="UP000182858">
    <property type="component" value="Chromosome I"/>
</dbReference>
<evidence type="ECO:0000256" key="2">
    <source>
        <dbReference type="ARBA" id="ARBA00022448"/>
    </source>
</evidence>
<keyword evidence="3" id="KW-1003">Cell membrane</keyword>
<dbReference type="AlphaFoldDB" id="A0A5C5QFP1"/>
<keyword evidence="3" id="KW-0997">Cell inner membrane</keyword>
<protein>
    <submittedName>
        <fullName evidence="9">Electron transport complex protein RnfE</fullName>
    </submittedName>
</protein>
<keyword evidence="7 8" id="KW-0472">Membrane</keyword>
<evidence type="ECO:0000256" key="7">
    <source>
        <dbReference type="ARBA" id="ARBA00023136"/>
    </source>
</evidence>
<dbReference type="InterPro" id="IPR003667">
    <property type="entry name" value="NqrDE/RnfAE"/>
</dbReference>
<dbReference type="GO" id="GO:0012505">
    <property type="term" value="C:endomembrane system"/>
    <property type="evidence" value="ECO:0007669"/>
    <property type="project" value="UniProtKB-SubCell"/>
</dbReference>
<comment type="subcellular location">
    <subcellularLocation>
        <location evidence="1">Endomembrane system</location>
        <topology evidence="1">Multi-pass membrane protein</topology>
    </subcellularLocation>
</comment>
<keyword evidence="4 8" id="KW-0812">Transmembrane</keyword>
<dbReference type="EMBL" id="VFET01000010">
    <property type="protein sequence ID" value="TWS04086.1"/>
    <property type="molecule type" value="Genomic_DNA"/>
</dbReference>
<evidence type="ECO:0000256" key="8">
    <source>
        <dbReference type="SAM" id="Phobius"/>
    </source>
</evidence>
<evidence type="ECO:0000256" key="4">
    <source>
        <dbReference type="ARBA" id="ARBA00022692"/>
    </source>
</evidence>
<dbReference type="OrthoDB" id="7028957at2"/>
<dbReference type="Pfam" id="PF02508">
    <property type="entry name" value="Rnf-Nqr"/>
    <property type="match status" value="1"/>
</dbReference>
<evidence type="ECO:0000313" key="12">
    <source>
        <dbReference type="Proteomes" id="UP000317951"/>
    </source>
</evidence>
<proteinExistence type="predicted"/>
<keyword evidence="2" id="KW-0813">Transport</keyword>
<keyword evidence="6 8" id="KW-1133">Transmembrane helix</keyword>
<reference evidence="9 11" key="1">
    <citation type="submission" date="2016-10" db="EMBL/GenBank/DDBJ databases">
        <authorList>
            <person name="Varghese N."/>
            <person name="Submissions S."/>
        </authorList>
    </citation>
    <scope>NUCLEOTIDE SEQUENCE [LARGE SCALE GENOMIC DNA]</scope>
    <source>
        <strain evidence="9 11">DSM 17835</strain>
    </source>
</reference>
<name>A0A5C5QFP1_9PSED</name>
<evidence type="ECO:0000256" key="3">
    <source>
        <dbReference type="ARBA" id="ARBA00022519"/>
    </source>
</evidence>
<keyword evidence="5" id="KW-1278">Translocase</keyword>
<accession>A0A5C5QFP1</accession>